<dbReference type="AlphaFoldDB" id="A0A422N413"/>
<evidence type="ECO:0000313" key="1">
    <source>
        <dbReference type="EMBL" id="RNF00219.1"/>
    </source>
</evidence>
<dbReference type="Proteomes" id="UP000284403">
    <property type="component" value="Unassembled WGS sequence"/>
</dbReference>
<keyword evidence="2" id="KW-1185">Reference proteome</keyword>
<dbReference type="EMBL" id="MKKU01000900">
    <property type="protein sequence ID" value="RNF00219.1"/>
    <property type="molecule type" value="Genomic_DNA"/>
</dbReference>
<gene>
    <name evidence="1" type="ORF">Tco025E_08908</name>
</gene>
<accession>A0A422N413</accession>
<reference evidence="1 2" key="1">
    <citation type="journal article" date="2018" name="BMC Genomics">
        <title>Genomic comparison of Trypanosoma conorhini and Trypanosoma rangeli to Trypanosoma cruzi strains of high and low virulence.</title>
        <authorList>
            <person name="Bradwell K.R."/>
            <person name="Koparde V.N."/>
            <person name="Matveyev A.V."/>
            <person name="Serrano M.G."/>
            <person name="Alves J.M."/>
            <person name="Parikh H."/>
            <person name="Huang B."/>
            <person name="Lee V."/>
            <person name="Espinosa-Alvarez O."/>
            <person name="Ortiz P.A."/>
            <person name="Costa-Martins A.G."/>
            <person name="Teixeira M.M."/>
            <person name="Buck G.A."/>
        </authorList>
    </citation>
    <scope>NUCLEOTIDE SEQUENCE [LARGE SCALE GENOMIC DNA]</scope>
    <source>
        <strain evidence="1 2">025E</strain>
    </source>
</reference>
<protein>
    <submittedName>
        <fullName evidence="1">ATPase</fullName>
    </submittedName>
</protein>
<dbReference type="GeneID" id="40322519"/>
<evidence type="ECO:0000313" key="2">
    <source>
        <dbReference type="Proteomes" id="UP000284403"/>
    </source>
</evidence>
<name>A0A422N413_9TRYP</name>
<comment type="caution">
    <text evidence="1">The sequence shown here is derived from an EMBL/GenBank/DDBJ whole genome shotgun (WGS) entry which is preliminary data.</text>
</comment>
<feature type="non-terminal residue" evidence="1">
    <location>
        <position position="203"/>
    </location>
</feature>
<proteinExistence type="predicted"/>
<sequence>MGRATLCAGRFSGPAVPHADGSTALRRDIRRAAAACPDNCQPAADEDAADGAAVVVVLDHAEMFLTAAGSGAGWAHGRSRPSPPSHPLPLAELYDVLRGRELFGPDELRQLRLRTVLFVTLFGGAWGDVDPFARAKSFDAHVALTTPLEAERHAFFCAHAAHPPALCQAVAARSGGIPYRGMTEVAEHMEAGDGASAALLSLR</sequence>
<dbReference type="RefSeq" id="XP_029224199.1">
    <property type="nucleotide sequence ID" value="XM_029375739.1"/>
</dbReference>
<organism evidence="1 2">
    <name type="scientific">Trypanosoma conorhini</name>
    <dbReference type="NCBI Taxonomy" id="83891"/>
    <lineage>
        <taxon>Eukaryota</taxon>
        <taxon>Discoba</taxon>
        <taxon>Euglenozoa</taxon>
        <taxon>Kinetoplastea</taxon>
        <taxon>Metakinetoplastina</taxon>
        <taxon>Trypanosomatida</taxon>
        <taxon>Trypanosomatidae</taxon>
        <taxon>Trypanosoma</taxon>
    </lineage>
</organism>